<evidence type="ECO:0000256" key="2">
    <source>
        <dbReference type="SAM" id="Phobius"/>
    </source>
</evidence>
<protein>
    <recommendedName>
        <fullName evidence="5">MARVEL domain-containing protein</fullName>
    </recommendedName>
</protein>
<dbReference type="PANTHER" id="PTHR37451:SF3">
    <property type="entry name" value="MARVEL DOMAIN-CONTAINING PROTEIN"/>
    <property type="match status" value="1"/>
</dbReference>
<dbReference type="EMBL" id="JAVRRA010008338">
    <property type="protein sequence ID" value="KAK5256965.1"/>
    <property type="molecule type" value="Genomic_DNA"/>
</dbReference>
<keyword evidence="2" id="KW-0472">Membrane</keyword>
<keyword evidence="2" id="KW-1133">Transmembrane helix</keyword>
<feature type="compositionally biased region" description="Basic and acidic residues" evidence="1">
    <location>
        <begin position="131"/>
        <end position="150"/>
    </location>
</feature>
<sequence length="268" mass="28814">MWTRTVRFANAYVYAAVDILFAIFWFSAFVAVAAWNSAGIRQGAADAKLDASVGDCSTFAWGPEDKCNLSRATPPYPRAERLVDRLTPHGATYSLSFLLTSALSVHLALRARAADPLPFGPNTYATDPTDPDAHAKDVWSADTAELDRSRSRSRSSPYPDSGSDAGTIRKTPHGWNRAEDGFALLRGSETETETETEEGRHPGRMLSWGAGAVERGLADGVMERMDGETEAEAGAHRAGSALSPGGYDEELGMGRVAFQSGNYGFSGR</sequence>
<organism evidence="3 4">
    <name type="scientific">Cryomyces antarcticus</name>
    <dbReference type="NCBI Taxonomy" id="329879"/>
    <lineage>
        <taxon>Eukaryota</taxon>
        <taxon>Fungi</taxon>
        <taxon>Dikarya</taxon>
        <taxon>Ascomycota</taxon>
        <taxon>Pezizomycotina</taxon>
        <taxon>Dothideomycetes</taxon>
        <taxon>Dothideomycetes incertae sedis</taxon>
        <taxon>Cryomyces</taxon>
    </lineage>
</organism>
<evidence type="ECO:0008006" key="5">
    <source>
        <dbReference type="Google" id="ProtNLM"/>
    </source>
</evidence>
<comment type="caution">
    <text evidence="3">The sequence shown here is derived from an EMBL/GenBank/DDBJ whole genome shotgun (WGS) entry which is preliminary data.</text>
</comment>
<reference evidence="3 4" key="1">
    <citation type="submission" date="2023-08" db="EMBL/GenBank/DDBJ databases">
        <title>Black Yeasts Isolated from many extreme environments.</title>
        <authorList>
            <person name="Coleine C."/>
            <person name="Stajich J.E."/>
            <person name="Selbmann L."/>
        </authorList>
    </citation>
    <scope>NUCLEOTIDE SEQUENCE [LARGE SCALE GENOMIC DNA]</scope>
    <source>
        <strain evidence="3 4">CCFEE 536</strain>
    </source>
</reference>
<evidence type="ECO:0000313" key="4">
    <source>
        <dbReference type="Proteomes" id="UP001357485"/>
    </source>
</evidence>
<evidence type="ECO:0000313" key="3">
    <source>
        <dbReference type="EMBL" id="KAK5256965.1"/>
    </source>
</evidence>
<gene>
    <name evidence="3" type="ORF">LTR16_001960</name>
</gene>
<name>A0ABR0LZ78_9PEZI</name>
<evidence type="ECO:0000256" key="1">
    <source>
        <dbReference type="SAM" id="MobiDB-lite"/>
    </source>
</evidence>
<proteinExistence type="predicted"/>
<keyword evidence="2" id="KW-0812">Transmembrane</keyword>
<dbReference type="Proteomes" id="UP001357485">
    <property type="component" value="Unassembled WGS sequence"/>
</dbReference>
<accession>A0ABR0LZ78</accession>
<dbReference type="PANTHER" id="PTHR37451">
    <property type="entry name" value="MARVEL DOMAIN"/>
    <property type="match status" value="1"/>
</dbReference>
<keyword evidence="4" id="KW-1185">Reference proteome</keyword>
<feature type="transmembrane region" description="Helical" evidence="2">
    <location>
        <begin position="12"/>
        <end position="35"/>
    </location>
</feature>
<feature type="region of interest" description="Disordered" evidence="1">
    <location>
        <begin position="122"/>
        <end position="206"/>
    </location>
</feature>